<dbReference type="HAMAP" id="MF_01077">
    <property type="entry name" value="RimP"/>
    <property type="match status" value="1"/>
</dbReference>
<dbReference type="OrthoDB" id="9805006at2"/>
<keyword evidence="2 3" id="KW-0690">Ribosome biogenesis</keyword>
<dbReference type="STRING" id="1742972.COMA1_11160"/>
<dbReference type="InterPro" id="IPR028989">
    <property type="entry name" value="RimP_N"/>
</dbReference>
<keyword evidence="7" id="KW-1185">Reference proteome</keyword>
<dbReference type="SUPFAM" id="SSF75420">
    <property type="entry name" value="YhbC-like, N-terminal domain"/>
    <property type="match status" value="1"/>
</dbReference>
<gene>
    <name evidence="6" type="primary">yhbC</name>
    <name evidence="3" type="synonym">rimP</name>
    <name evidence="6" type="ORF">COMA1_11160</name>
</gene>
<dbReference type="InterPro" id="IPR035956">
    <property type="entry name" value="RimP_N_sf"/>
</dbReference>
<organism evidence="6 7">
    <name type="scientific">Candidatus Nitrospira nitrosa</name>
    <dbReference type="NCBI Taxonomy" id="1742972"/>
    <lineage>
        <taxon>Bacteria</taxon>
        <taxon>Pseudomonadati</taxon>
        <taxon>Nitrospirota</taxon>
        <taxon>Nitrospiria</taxon>
        <taxon>Nitrospirales</taxon>
        <taxon>Nitrospiraceae</taxon>
        <taxon>Nitrospira</taxon>
    </lineage>
</organism>
<dbReference type="Gene3D" id="2.30.30.180">
    <property type="entry name" value="Ribosome maturation factor RimP, C-terminal domain"/>
    <property type="match status" value="1"/>
</dbReference>
<feature type="domain" description="Ribosome maturation factor RimP N-terminal" evidence="4">
    <location>
        <begin position="19"/>
        <end position="90"/>
    </location>
</feature>
<dbReference type="SUPFAM" id="SSF74942">
    <property type="entry name" value="YhbC-like, C-terminal domain"/>
    <property type="match status" value="1"/>
</dbReference>
<keyword evidence="1 3" id="KW-0963">Cytoplasm</keyword>
<dbReference type="CDD" id="cd01734">
    <property type="entry name" value="YlxS_C"/>
    <property type="match status" value="1"/>
</dbReference>
<sequence>MRTPGSSVQPVIDRLQEVISPILWTLGLELIDVVCVGRGPRSVVRVLVDKPGGVTITDCEQAHKALGPALDVADPFPHAYTLEVSSPGLDRPFQRTQDYQRAIGKQVNLKLRQPLEGQWRITGELMQVDETLVVLEVGTHRAPLAIQLSRESIAEAKLVVKI</sequence>
<accession>A0A0S4LE73</accession>
<dbReference type="InterPro" id="IPR003728">
    <property type="entry name" value="Ribosome_maturation_RimP"/>
</dbReference>
<comment type="subcellular location">
    <subcellularLocation>
        <location evidence="3">Cytoplasm</location>
    </subcellularLocation>
</comment>
<dbReference type="GO" id="GO:0006412">
    <property type="term" value="P:translation"/>
    <property type="evidence" value="ECO:0007669"/>
    <property type="project" value="TreeGrafter"/>
</dbReference>
<comment type="function">
    <text evidence="3">Required for maturation of 30S ribosomal subunits.</text>
</comment>
<dbReference type="GO" id="GO:0005829">
    <property type="term" value="C:cytosol"/>
    <property type="evidence" value="ECO:0007669"/>
    <property type="project" value="TreeGrafter"/>
</dbReference>
<dbReference type="InterPro" id="IPR028998">
    <property type="entry name" value="RimP_C"/>
</dbReference>
<evidence type="ECO:0000313" key="6">
    <source>
        <dbReference type="EMBL" id="CUS33442.1"/>
    </source>
</evidence>
<evidence type="ECO:0000259" key="4">
    <source>
        <dbReference type="Pfam" id="PF02576"/>
    </source>
</evidence>
<evidence type="ECO:0000256" key="1">
    <source>
        <dbReference type="ARBA" id="ARBA00022490"/>
    </source>
</evidence>
<dbReference type="EMBL" id="CZQA01000001">
    <property type="protein sequence ID" value="CUS33442.1"/>
    <property type="molecule type" value="Genomic_DNA"/>
</dbReference>
<evidence type="ECO:0000256" key="3">
    <source>
        <dbReference type="HAMAP-Rule" id="MF_01077"/>
    </source>
</evidence>
<name>A0A0S4LE73_9BACT</name>
<evidence type="ECO:0000313" key="7">
    <source>
        <dbReference type="Proteomes" id="UP000199032"/>
    </source>
</evidence>
<dbReference type="PANTHER" id="PTHR33867:SF1">
    <property type="entry name" value="RIBOSOME MATURATION FACTOR RIMP"/>
    <property type="match status" value="1"/>
</dbReference>
<evidence type="ECO:0000256" key="2">
    <source>
        <dbReference type="ARBA" id="ARBA00022517"/>
    </source>
</evidence>
<evidence type="ECO:0000259" key="5">
    <source>
        <dbReference type="Pfam" id="PF17384"/>
    </source>
</evidence>
<dbReference type="InterPro" id="IPR036847">
    <property type="entry name" value="RimP_C_sf"/>
</dbReference>
<protein>
    <recommendedName>
        <fullName evidence="3">Ribosome maturation factor RimP</fullName>
    </recommendedName>
</protein>
<dbReference type="Gene3D" id="3.30.300.70">
    <property type="entry name" value="RimP-like superfamily, N-terminal"/>
    <property type="match status" value="1"/>
</dbReference>
<dbReference type="Pfam" id="PF17384">
    <property type="entry name" value="DUF150_C"/>
    <property type="match status" value="1"/>
</dbReference>
<dbReference type="PANTHER" id="PTHR33867">
    <property type="entry name" value="RIBOSOME MATURATION FACTOR RIMP"/>
    <property type="match status" value="1"/>
</dbReference>
<proteinExistence type="inferred from homology"/>
<dbReference type="FunFam" id="3.30.300.70:FF:000001">
    <property type="entry name" value="Ribosome maturation factor RimP"/>
    <property type="match status" value="1"/>
</dbReference>
<dbReference type="GO" id="GO:0000028">
    <property type="term" value="P:ribosomal small subunit assembly"/>
    <property type="evidence" value="ECO:0007669"/>
    <property type="project" value="TreeGrafter"/>
</dbReference>
<dbReference type="AlphaFoldDB" id="A0A0S4LE73"/>
<dbReference type="Pfam" id="PF02576">
    <property type="entry name" value="RimP_N"/>
    <property type="match status" value="1"/>
</dbReference>
<comment type="similarity">
    <text evidence="3">Belongs to the RimP family.</text>
</comment>
<dbReference type="Proteomes" id="UP000199032">
    <property type="component" value="Unassembled WGS sequence"/>
</dbReference>
<feature type="domain" description="Ribosome maturation factor RimP C-terminal" evidence="5">
    <location>
        <begin position="95"/>
        <end position="161"/>
    </location>
</feature>
<reference evidence="6 7" key="1">
    <citation type="submission" date="2015-10" db="EMBL/GenBank/DDBJ databases">
        <authorList>
            <person name="Gilbert D.G."/>
        </authorList>
    </citation>
    <scope>NUCLEOTIDE SEQUENCE [LARGE SCALE GENOMIC DNA]</scope>
    <source>
        <strain evidence="6">COMA1</strain>
    </source>
</reference>